<accession>A0A9Q2NX56</accession>
<comment type="caution">
    <text evidence="1">The sequence shown here is derived from an EMBL/GenBank/DDBJ whole genome shotgun (WGS) entry which is preliminary data.</text>
</comment>
<evidence type="ECO:0000313" key="2">
    <source>
        <dbReference type="Proteomes" id="UP000809337"/>
    </source>
</evidence>
<reference evidence="1" key="1">
    <citation type="submission" date="2021-01" db="EMBL/GenBank/DDBJ databases">
        <title>Diatom-associated Roseobacters Show Island Model of Population Structure.</title>
        <authorList>
            <person name="Qu L."/>
            <person name="Feng X."/>
            <person name="Chen Y."/>
            <person name="Li L."/>
            <person name="Wang X."/>
            <person name="Hu Z."/>
            <person name="Wang H."/>
            <person name="Luo H."/>
        </authorList>
    </citation>
    <scope>NUCLEOTIDE SEQUENCE</scope>
    <source>
        <strain evidence="1">SM26-45</strain>
    </source>
</reference>
<protein>
    <recommendedName>
        <fullName evidence="3">Lipoprotein</fullName>
    </recommendedName>
</protein>
<evidence type="ECO:0000313" key="1">
    <source>
        <dbReference type="EMBL" id="MBM2356798.1"/>
    </source>
</evidence>
<organism evidence="1 2">
    <name type="scientific">Pseudosulfitobacter pseudonitzschiae</name>
    <dbReference type="NCBI Taxonomy" id="1402135"/>
    <lineage>
        <taxon>Bacteria</taxon>
        <taxon>Pseudomonadati</taxon>
        <taxon>Pseudomonadota</taxon>
        <taxon>Alphaproteobacteria</taxon>
        <taxon>Rhodobacterales</taxon>
        <taxon>Roseobacteraceae</taxon>
        <taxon>Pseudosulfitobacter</taxon>
    </lineage>
</organism>
<dbReference type="AlphaFoldDB" id="A0A9Q2NX56"/>
<evidence type="ECO:0008006" key="3">
    <source>
        <dbReference type="Google" id="ProtNLM"/>
    </source>
</evidence>
<sequence>MSDGRQLGECQIRKLLALAGALAFTFGCSVPKTEAPECLAPIELTQALSQATEKRSVWEEIFREIPDDYDVPGFLADWRPGDSYNILDMTCFEYPTEVPEFVAEITTPRLGNALLGFTREGGKIVARNFFADGLSTPIE</sequence>
<dbReference type="PROSITE" id="PS51257">
    <property type="entry name" value="PROKAR_LIPOPROTEIN"/>
    <property type="match status" value="1"/>
</dbReference>
<gene>
    <name evidence="1" type="ORF">JQX14_19780</name>
</gene>
<dbReference type="EMBL" id="JAFBWN010000020">
    <property type="protein sequence ID" value="MBM2356798.1"/>
    <property type="molecule type" value="Genomic_DNA"/>
</dbReference>
<name>A0A9Q2NX56_9RHOB</name>
<dbReference type="Proteomes" id="UP000809337">
    <property type="component" value="Unassembled WGS sequence"/>
</dbReference>
<proteinExistence type="predicted"/>